<feature type="transmembrane region" description="Helical" evidence="1">
    <location>
        <begin position="213"/>
        <end position="237"/>
    </location>
</feature>
<sequence>MAALFVSAPAGWACGAARTARGAQAAPLRTAAARRTIVMSLNRKRLQARTEKKTHVVAPPQTGPHAATLAEKAPLYFMFVMAGVQLTKRILAAPGALPHEKILIASLLFALPGAAVFCASKMDESLEMEGARNAFRITKAEIENQQNRSALCAAASLAGFFSAAWISPALGAALVTGAQLFFHTRTKFTLKNRVVTRVDQSDEMKRTGMLSSFAALMSNVSPLAVAFSVLFLTISVFNGSILTHMRLVA</sequence>
<evidence type="ECO:0000313" key="2">
    <source>
        <dbReference type="EMBL" id="KAA8497299.1"/>
    </source>
</evidence>
<keyword evidence="1" id="KW-0812">Transmembrane</keyword>
<dbReference type="AlphaFoldDB" id="A0A5J4Z0A9"/>
<reference evidence="3" key="1">
    <citation type="journal article" date="2019" name="Nat. Commun.">
        <title>Expansion of phycobilisome linker gene families in mesophilic red algae.</title>
        <authorList>
            <person name="Lee J."/>
            <person name="Kim D."/>
            <person name="Bhattacharya D."/>
            <person name="Yoon H.S."/>
        </authorList>
    </citation>
    <scope>NUCLEOTIDE SEQUENCE [LARGE SCALE GENOMIC DNA]</scope>
    <source>
        <strain evidence="3">CCMP 1328</strain>
    </source>
</reference>
<gene>
    <name evidence="2" type="ORF">FVE85_1028</name>
</gene>
<accession>A0A5J4Z0A9</accession>
<keyword evidence="1" id="KW-1133">Transmembrane helix</keyword>
<feature type="transmembrane region" description="Helical" evidence="1">
    <location>
        <begin position="157"/>
        <end position="182"/>
    </location>
</feature>
<proteinExistence type="predicted"/>
<keyword evidence="3" id="KW-1185">Reference proteome</keyword>
<comment type="caution">
    <text evidence="2">The sequence shown here is derived from an EMBL/GenBank/DDBJ whole genome shotgun (WGS) entry which is preliminary data.</text>
</comment>
<dbReference type="EMBL" id="VRMN01000002">
    <property type="protein sequence ID" value="KAA8497299.1"/>
    <property type="molecule type" value="Genomic_DNA"/>
</dbReference>
<keyword evidence="1" id="KW-0472">Membrane</keyword>
<evidence type="ECO:0000313" key="3">
    <source>
        <dbReference type="Proteomes" id="UP000324585"/>
    </source>
</evidence>
<evidence type="ECO:0000256" key="1">
    <source>
        <dbReference type="SAM" id="Phobius"/>
    </source>
</evidence>
<protein>
    <submittedName>
        <fullName evidence="2">Uncharacterized protein</fullName>
    </submittedName>
</protein>
<name>A0A5J4Z0A9_PORPP</name>
<dbReference type="Proteomes" id="UP000324585">
    <property type="component" value="Unassembled WGS sequence"/>
</dbReference>
<organism evidence="2 3">
    <name type="scientific">Porphyridium purpureum</name>
    <name type="common">Red alga</name>
    <name type="synonym">Porphyridium cruentum</name>
    <dbReference type="NCBI Taxonomy" id="35688"/>
    <lineage>
        <taxon>Eukaryota</taxon>
        <taxon>Rhodophyta</taxon>
        <taxon>Bangiophyceae</taxon>
        <taxon>Porphyridiales</taxon>
        <taxon>Porphyridiaceae</taxon>
        <taxon>Porphyridium</taxon>
    </lineage>
</organism>